<dbReference type="AlphaFoldDB" id="A0AAE1B0I8"/>
<feature type="region of interest" description="Disordered" evidence="1">
    <location>
        <begin position="121"/>
        <end position="143"/>
    </location>
</feature>
<reference evidence="2" key="1">
    <citation type="journal article" date="2023" name="G3 (Bethesda)">
        <title>A reference genome for the long-term kleptoplast-retaining sea slug Elysia crispata morphotype clarki.</title>
        <authorList>
            <person name="Eastman K.E."/>
            <person name="Pendleton A.L."/>
            <person name="Shaikh M.A."/>
            <person name="Suttiyut T."/>
            <person name="Ogas R."/>
            <person name="Tomko P."/>
            <person name="Gavelis G."/>
            <person name="Widhalm J.R."/>
            <person name="Wisecaver J.H."/>
        </authorList>
    </citation>
    <scope>NUCLEOTIDE SEQUENCE</scope>
    <source>
        <strain evidence="2">ECLA1</strain>
    </source>
</reference>
<evidence type="ECO:0000313" key="2">
    <source>
        <dbReference type="EMBL" id="KAK3796716.1"/>
    </source>
</evidence>
<dbReference type="Proteomes" id="UP001283361">
    <property type="component" value="Unassembled WGS sequence"/>
</dbReference>
<dbReference type="EMBL" id="JAWDGP010000851">
    <property type="protein sequence ID" value="KAK3796716.1"/>
    <property type="molecule type" value="Genomic_DNA"/>
</dbReference>
<accession>A0AAE1B0I8</accession>
<evidence type="ECO:0000256" key="1">
    <source>
        <dbReference type="SAM" id="MobiDB-lite"/>
    </source>
</evidence>
<proteinExistence type="predicted"/>
<organism evidence="2 3">
    <name type="scientific">Elysia crispata</name>
    <name type="common">lettuce slug</name>
    <dbReference type="NCBI Taxonomy" id="231223"/>
    <lineage>
        <taxon>Eukaryota</taxon>
        <taxon>Metazoa</taxon>
        <taxon>Spiralia</taxon>
        <taxon>Lophotrochozoa</taxon>
        <taxon>Mollusca</taxon>
        <taxon>Gastropoda</taxon>
        <taxon>Heterobranchia</taxon>
        <taxon>Euthyneura</taxon>
        <taxon>Panpulmonata</taxon>
        <taxon>Sacoglossa</taxon>
        <taxon>Placobranchoidea</taxon>
        <taxon>Plakobranchidae</taxon>
        <taxon>Elysia</taxon>
    </lineage>
</organism>
<gene>
    <name evidence="2" type="ORF">RRG08_037480</name>
</gene>
<comment type="caution">
    <text evidence="2">The sequence shown here is derived from an EMBL/GenBank/DDBJ whole genome shotgun (WGS) entry which is preliminary data.</text>
</comment>
<name>A0AAE1B0I8_9GAST</name>
<feature type="compositionally biased region" description="Polar residues" evidence="1">
    <location>
        <begin position="121"/>
        <end position="133"/>
    </location>
</feature>
<keyword evidence="3" id="KW-1185">Reference proteome</keyword>
<sequence>MTEKKVEEPTVLVNKLSEKIDAINIQIGTPPSASVPESQSNSRCKPFQDCGIPDNDIDHAACSTIDVTQEFERVRDKLNRVSLPSSYKVHDSATGNKQDCKPALKVISRCARFAETGLKQLTQRGGFPSNTADFPSRREADDN</sequence>
<evidence type="ECO:0000313" key="3">
    <source>
        <dbReference type="Proteomes" id="UP001283361"/>
    </source>
</evidence>
<protein>
    <submittedName>
        <fullName evidence="2">Uncharacterized protein</fullName>
    </submittedName>
</protein>